<dbReference type="PROSITE" id="PS00718">
    <property type="entry name" value="SIGMA54_2"/>
    <property type="match status" value="1"/>
</dbReference>
<dbReference type="GO" id="GO:0003677">
    <property type="term" value="F:DNA binding"/>
    <property type="evidence" value="ECO:0007669"/>
    <property type="project" value="UniProtKB-KW"/>
</dbReference>
<evidence type="ECO:0000313" key="11">
    <source>
        <dbReference type="EMBL" id="GHO91350.1"/>
    </source>
</evidence>
<dbReference type="InterPro" id="IPR007046">
    <property type="entry name" value="RNA_pol_sigma_54_core-bd"/>
</dbReference>
<accession>A0A8J3IIF3</accession>
<dbReference type="InterPro" id="IPR000394">
    <property type="entry name" value="RNA_pol_sigma_54"/>
</dbReference>
<reference evidence="11" key="1">
    <citation type="submission" date="2020-10" db="EMBL/GenBank/DDBJ databases">
        <title>Taxonomic study of unclassified bacteria belonging to the class Ktedonobacteria.</title>
        <authorList>
            <person name="Yabe S."/>
            <person name="Wang C.M."/>
            <person name="Zheng Y."/>
            <person name="Sakai Y."/>
            <person name="Cavaletti L."/>
            <person name="Monciardini P."/>
            <person name="Donadio S."/>
        </authorList>
    </citation>
    <scope>NUCLEOTIDE SEQUENCE</scope>
    <source>
        <strain evidence="11">ID150040</strain>
    </source>
</reference>
<comment type="similarity">
    <text evidence="1">Belongs to the sigma-54 factor family.</text>
</comment>
<evidence type="ECO:0000256" key="8">
    <source>
        <dbReference type="ARBA" id="ARBA00023163"/>
    </source>
</evidence>
<protein>
    <submittedName>
        <fullName evidence="11">RNA polymerase sigma-54 factor</fullName>
    </submittedName>
</protein>
<dbReference type="AlphaFoldDB" id="A0A8J3IIF3"/>
<comment type="caution">
    <text evidence="11">The sequence shown here is derived from an EMBL/GenBank/DDBJ whole genome shotgun (WGS) entry which is preliminary data.</text>
</comment>
<dbReference type="PANTHER" id="PTHR32248:SF4">
    <property type="entry name" value="RNA POLYMERASE SIGMA-54 FACTOR"/>
    <property type="match status" value="1"/>
</dbReference>
<dbReference type="EMBL" id="BNJK01000001">
    <property type="protein sequence ID" value="GHO91350.1"/>
    <property type="molecule type" value="Genomic_DNA"/>
</dbReference>
<dbReference type="InterPro" id="IPR038709">
    <property type="entry name" value="RpoN_core-bd_sf"/>
</dbReference>
<dbReference type="GO" id="GO:0000428">
    <property type="term" value="C:DNA-directed RNA polymerase complex"/>
    <property type="evidence" value="ECO:0007669"/>
    <property type="project" value="UniProtKB-KW"/>
</dbReference>
<dbReference type="Gene3D" id="1.10.10.60">
    <property type="entry name" value="Homeodomain-like"/>
    <property type="match status" value="1"/>
</dbReference>
<keyword evidence="4" id="KW-0548">Nucleotidyltransferase</keyword>
<keyword evidence="8" id="KW-0804">Transcription</keyword>
<dbReference type="PRINTS" id="PR00045">
    <property type="entry name" value="SIGMA54FCT"/>
</dbReference>
<dbReference type="PROSITE" id="PS50044">
    <property type="entry name" value="SIGMA54_3"/>
    <property type="match status" value="1"/>
</dbReference>
<dbReference type="PANTHER" id="PTHR32248">
    <property type="entry name" value="RNA POLYMERASE SIGMA-54 FACTOR"/>
    <property type="match status" value="1"/>
</dbReference>
<keyword evidence="12" id="KW-1185">Reference proteome</keyword>
<keyword evidence="6" id="KW-0731">Sigma factor</keyword>
<gene>
    <name evidence="11" type="primary">rpoN</name>
    <name evidence="11" type="ORF">KSF_013980</name>
</gene>
<feature type="domain" description="RNA polymerase sigma factor 54 core-binding" evidence="10">
    <location>
        <begin position="127"/>
        <end position="318"/>
    </location>
</feature>
<dbReference type="NCBIfam" id="TIGR02395">
    <property type="entry name" value="rpoN_sigma"/>
    <property type="match status" value="1"/>
</dbReference>
<evidence type="ECO:0000256" key="4">
    <source>
        <dbReference type="ARBA" id="ARBA00022695"/>
    </source>
</evidence>
<evidence type="ECO:0000256" key="3">
    <source>
        <dbReference type="ARBA" id="ARBA00022679"/>
    </source>
</evidence>
<evidence type="ECO:0000313" key="12">
    <source>
        <dbReference type="Proteomes" id="UP000597444"/>
    </source>
</evidence>
<dbReference type="Proteomes" id="UP000597444">
    <property type="component" value="Unassembled WGS sequence"/>
</dbReference>
<dbReference type="PIRSF" id="PIRSF000774">
    <property type="entry name" value="RpoN"/>
    <property type="match status" value="1"/>
</dbReference>
<keyword evidence="3" id="KW-0808">Transferase</keyword>
<dbReference type="RefSeq" id="WP_220202249.1">
    <property type="nucleotide sequence ID" value="NZ_BNJK01000001.1"/>
</dbReference>
<evidence type="ECO:0000259" key="10">
    <source>
        <dbReference type="Pfam" id="PF04963"/>
    </source>
</evidence>
<evidence type="ECO:0000256" key="1">
    <source>
        <dbReference type="ARBA" id="ARBA00008798"/>
    </source>
</evidence>
<name>A0A8J3IIF3_9CHLR</name>
<keyword evidence="7" id="KW-0238">DNA-binding</keyword>
<keyword evidence="5" id="KW-0805">Transcription regulation</keyword>
<sequence length="483" mass="55204">MRLEQTPRSEQTLRVSARLITSSTILHLSSDELEQAVNQEQIENPALEVVEQKVCLFCGTRIYGQTCTACGHAAEPNEPLVRFEHTNGQPRTDDLHGANTYYDIDNYGFAEIDDDDAYDLLAHIPTGATLVETLLQQLEALIPPDDALIAEQLVGNLNERGYLEIGVEEIADHLQLPIQRVDYVLSQLQTLEPLGIGARNARECLLIQLHALSEQSAPHPLAYALIDQYLDQLGKNQYHEIARKLKVTEQEVRQATHYIRSTLHPFPAHTYDAGTHYVHLESGATYIRPDIIIRKGESGFEIELVEEKRYRFTVETNYTGVDLEGRTANFASQEVQRYMHHHSDRARFFVECIERRWKTLRRVAELVVDYQREFLSKGIRYLRPLTRAEVATRLNLDEGTVSRATANKYVLLPNGRLIPFSDFFDSSLGIKDILRELIQSENPRHRLSDEELARLMTARGTPMARRTVTKYREEIGIGSSRER</sequence>
<evidence type="ECO:0000256" key="5">
    <source>
        <dbReference type="ARBA" id="ARBA00023015"/>
    </source>
</evidence>
<dbReference type="Gene3D" id="1.10.10.1330">
    <property type="entry name" value="RNA polymerase sigma-54 factor, core-binding domain"/>
    <property type="match status" value="1"/>
</dbReference>
<dbReference type="Pfam" id="PF00309">
    <property type="entry name" value="Sigma54_AID"/>
    <property type="match status" value="1"/>
</dbReference>
<feature type="domain" description="RNA polymerase sigma factor 54 DNA-binding" evidence="9">
    <location>
        <begin position="337"/>
        <end position="483"/>
    </location>
</feature>
<evidence type="ECO:0000256" key="6">
    <source>
        <dbReference type="ARBA" id="ARBA00023082"/>
    </source>
</evidence>
<evidence type="ECO:0000256" key="7">
    <source>
        <dbReference type="ARBA" id="ARBA00023125"/>
    </source>
</evidence>
<dbReference type="Pfam" id="PF04552">
    <property type="entry name" value="Sigma54_DBD"/>
    <property type="match status" value="1"/>
</dbReference>
<dbReference type="GO" id="GO:0001216">
    <property type="term" value="F:DNA-binding transcription activator activity"/>
    <property type="evidence" value="ECO:0007669"/>
    <property type="project" value="InterPro"/>
</dbReference>
<dbReference type="InterPro" id="IPR007634">
    <property type="entry name" value="RNA_pol_sigma_54_DNA-bd"/>
</dbReference>
<evidence type="ECO:0000256" key="2">
    <source>
        <dbReference type="ARBA" id="ARBA00022478"/>
    </source>
</evidence>
<dbReference type="Pfam" id="PF04963">
    <property type="entry name" value="Sigma54_CBD"/>
    <property type="match status" value="1"/>
</dbReference>
<dbReference type="GO" id="GO:0006352">
    <property type="term" value="P:DNA-templated transcription initiation"/>
    <property type="evidence" value="ECO:0007669"/>
    <property type="project" value="InterPro"/>
</dbReference>
<keyword evidence="2" id="KW-0240">DNA-directed RNA polymerase</keyword>
<evidence type="ECO:0000259" key="9">
    <source>
        <dbReference type="Pfam" id="PF04552"/>
    </source>
</evidence>
<organism evidence="11 12">
    <name type="scientific">Reticulibacter mediterranei</name>
    <dbReference type="NCBI Taxonomy" id="2778369"/>
    <lineage>
        <taxon>Bacteria</taxon>
        <taxon>Bacillati</taxon>
        <taxon>Chloroflexota</taxon>
        <taxon>Ktedonobacteria</taxon>
        <taxon>Ktedonobacterales</taxon>
        <taxon>Reticulibacteraceae</taxon>
        <taxon>Reticulibacter</taxon>
    </lineage>
</organism>
<dbReference type="GO" id="GO:0016779">
    <property type="term" value="F:nucleotidyltransferase activity"/>
    <property type="evidence" value="ECO:0007669"/>
    <property type="project" value="UniProtKB-KW"/>
</dbReference>
<proteinExistence type="inferred from homology"/>
<dbReference type="GO" id="GO:0016987">
    <property type="term" value="F:sigma factor activity"/>
    <property type="evidence" value="ECO:0007669"/>
    <property type="project" value="UniProtKB-KW"/>
</dbReference>